<evidence type="ECO:0000256" key="7">
    <source>
        <dbReference type="ARBA" id="ARBA00023125"/>
    </source>
</evidence>
<evidence type="ECO:0000256" key="5">
    <source>
        <dbReference type="ARBA" id="ARBA00022842"/>
    </source>
</evidence>
<name>A0A844FYI7_9BACT</name>
<reference evidence="11 12" key="1">
    <citation type="submission" date="2019-08" db="EMBL/GenBank/DDBJ databases">
        <title>In-depth cultivation of the pig gut microbiome towards novel bacterial diversity and tailored functional studies.</title>
        <authorList>
            <person name="Wylensek D."/>
            <person name="Hitch T.C.A."/>
            <person name="Clavel T."/>
        </authorList>
    </citation>
    <scope>NUCLEOTIDE SEQUENCE [LARGE SCALE GENOMIC DNA]</scope>
    <source>
        <strain evidence="11 12">BBE-744-WT-12</strain>
    </source>
</reference>
<dbReference type="GO" id="GO:0016787">
    <property type="term" value="F:hydrolase activity"/>
    <property type="evidence" value="ECO:0007669"/>
    <property type="project" value="UniProtKB-KW"/>
</dbReference>
<comment type="cofactor">
    <cofactor evidence="10">
        <name>Mg(2+)</name>
        <dbReference type="ChEBI" id="CHEBI:18420"/>
    </cofactor>
    <cofactor evidence="10">
        <name>Mn(2+)</name>
        <dbReference type="ChEBI" id="CHEBI:29035"/>
    </cofactor>
</comment>
<dbReference type="NCBIfam" id="TIGR00287">
    <property type="entry name" value="cas1"/>
    <property type="match status" value="1"/>
</dbReference>
<dbReference type="InterPro" id="IPR050646">
    <property type="entry name" value="Cas1"/>
</dbReference>
<evidence type="ECO:0000256" key="9">
    <source>
        <dbReference type="ARBA" id="ARBA00038592"/>
    </source>
</evidence>
<keyword evidence="5 10" id="KW-0460">Magnesium</keyword>
<protein>
    <recommendedName>
        <fullName evidence="10">CRISPR-associated endonuclease Cas1</fullName>
        <ecNumber evidence="10">3.1.-.-</ecNumber>
    </recommendedName>
</protein>
<dbReference type="HAMAP" id="MF_01470">
    <property type="entry name" value="Cas1"/>
    <property type="match status" value="1"/>
</dbReference>
<evidence type="ECO:0000256" key="10">
    <source>
        <dbReference type="HAMAP-Rule" id="MF_01470"/>
    </source>
</evidence>
<keyword evidence="12" id="KW-1185">Reference proteome</keyword>
<keyword evidence="7 10" id="KW-0238">DNA-binding</keyword>
<feature type="binding site" evidence="10">
    <location>
        <position position="153"/>
    </location>
    <ligand>
        <name>Mn(2+)</name>
        <dbReference type="ChEBI" id="CHEBI:29035"/>
    </ligand>
</feature>
<dbReference type="GO" id="GO:0003677">
    <property type="term" value="F:DNA binding"/>
    <property type="evidence" value="ECO:0007669"/>
    <property type="project" value="UniProtKB-KW"/>
</dbReference>
<dbReference type="PANTHER" id="PTHR34353:SF2">
    <property type="entry name" value="CRISPR-ASSOCIATED ENDONUCLEASE CAS1 1"/>
    <property type="match status" value="1"/>
</dbReference>
<comment type="similarity">
    <text evidence="10">Belongs to the CRISPR-associated endonuclease Cas1 family.</text>
</comment>
<comment type="function">
    <text evidence="10">CRISPR (clustered regularly interspaced short palindromic repeat), is an adaptive immune system that provides protection against mobile genetic elements (viruses, transposable elements and conjugative plasmids). CRISPR clusters contain spacers, sequences complementary to antecedent mobile elements, and target invading nucleic acids. CRISPR clusters are transcribed and processed into CRISPR RNA (crRNA). Acts as a dsDNA endonuclease. Involved in the integration of spacer DNA into the CRISPR cassette.</text>
</comment>
<dbReference type="Pfam" id="PF01867">
    <property type="entry name" value="Cas_Cas1"/>
    <property type="match status" value="1"/>
</dbReference>
<keyword evidence="1 10" id="KW-0540">Nuclease</keyword>
<gene>
    <name evidence="10 11" type="primary">cas1</name>
    <name evidence="11" type="ORF">FYJ85_04645</name>
</gene>
<dbReference type="EMBL" id="VUNS01000003">
    <property type="protein sequence ID" value="MST96337.1"/>
    <property type="molecule type" value="Genomic_DNA"/>
</dbReference>
<evidence type="ECO:0000313" key="12">
    <source>
        <dbReference type="Proteomes" id="UP000435649"/>
    </source>
</evidence>
<dbReference type="EC" id="3.1.-.-" evidence="10"/>
<dbReference type="GO" id="GO:0043571">
    <property type="term" value="P:maintenance of CRISPR repeat elements"/>
    <property type="evidence" value="ECO:0007669"/>
    <property type="project" value="UniProtKB-UniRule"/>
</dbReference>
<keyword evidence="6 10" id="KW-0051">Antiviral defense</keyword>
<dbReference type="GO" id="GO:0004520">
    <property type="term" value="F:DNA endonuclease activity"/>
    <property type="evidence" value="ECO:0007669"/>
    <property type="project" value="InterPro"/>
</dbReference>
<evidence type="ECO:0000256" key="1">
    <source>
        <dbReference type="ARBA" id="ARBA00022722"/>
    </source>
</evidence>
<dbReference type="InterPro" id="IPR042206">
    <property type="entry name" value="CRISPR-assoc_Cas1_C"/>
</dbReference>
<proteinExistence type="inferred from homology"/>
<evidence type="ECO:0000256" key="8">
    <source>
        <dbReference type="ARBA" id="ARBA00023211"/>
    </source>
</evidence>
<dbReference type="InterPro" id="IPR002729">
    <property type="entry name" value="CRISPR-assoc_Cas1"/>
</dbReference>
<accession>A0A844FYI7</accession>
<evidence type="ECO:0000313" key="11">
    <source>
        <dbReference type="EMBL" id="MST96337.1"/>
    </source>
</evidence>
<comment type="subunit">
    <text evidence="9 10">Homodimer, forms a heterotetramer with a Cas2 homodimer.</text>
</comment>
<dbReference type="Gene3D" id="1.20.120.920">
    <property type="entry name" value="CRISPR-associated endonuclease Cas1, C-terminal domain"/>
    <property type="match status" value="1"/>
</dbReference>
<organism evidence="11 12">
    <name type="scientific">Victivallis lenta</name>
    <dbReference type="NCBI Taxonomy" id="2606640"/>
    <lineage>
        <taxon>Bacteria</taxon>
        <taxon>Pseudomonadati</taxon>
        <taxon>Lentisphaerota</taxon>
        <taxon>Lentisphaeria</taxon>
        <taxon>Victivallales</taxon>
        <taxon>Victivallaceae</taxon>
        <taxon>Victivallis</taxon>
    </lineage>
</organism>
<evidence type="ECO:0000256" key="4">
    <source>
        <dbReference type="ARBA" id="ARBA00022801"/>
    </source>
</evidence>
<feature type="binding site" evidence="10">
    <location>
        <position position="226"/>
    </location>
    <ligand>
        <name>Mn(2+)</name>
        <dbReference type="ChEBI" id="CHEBI:29035"/>
    </ligand>
</feature>
<dbReference type="AlphaFoldDB" id="A0A844FYI7"/>
<dbReference type="GO" id="GO:0051607">
    <property type="term" value="P:defense response to virus"/>
    <property type="evidence" value="ECO:0007669"/>
    <property type="project" value="UniProtKB-UniRule"/>
</dbReference>
<comment type="caution">
    <text evidence="11">The sequence shown here is derived from an EMBL/GenBank/DDBJ whole genome shotgun (WGS) entry which is preliminary data.</text>
</comment>
<keyword evidence="3 10" id="KW-0255">Endonuclease</keyword>
<dbReference type="InterPro" id="IPR019855">
    <property type="entry name" value="CRISPR-assoc_Cas1_NMENI"/>
</dbReference>
<feature type="binding site" evidence="10">
    <location>
        <position position="211"/>
    </location>
    <ligand>
        <name>Mn(2+)</name>
        <dbReference type="ChEBI" id="CHEBI:29035"/>
    </ligand>
</feature>
<dbReference type="NCBIfam" id="TIGR03639">
    <property type="entry name" value="cas1_NMENI"/>
    <property type="match status" value="1"/>
</dbReference>
<keyword evidence="8 10" id="KW-0464">Manganese</keyword>
<sequence>MVMLKRTLFFGSPGRLFLEHSLLAYEMRNANDASEKRTFPLEDLGFIVLESLQLAVTTACLNALAKENIAVVVCDHAHMPSAMLQPFSGNTLAQRHTEAQLRATEALKARLWRQTVKAKIINQAECLKRLGLPDRRLRVLAESVKAGDSDNAEAVAARYYFQQLAEPEAFSRCRDGIPPNPALNYGYAILRAAVARALTGSGLLCVAGIHHSNQYNPFGLADDIMEPFRPFVDEMVFSSRDFFVVPELGKVQKAQLLQLLTADVISGTERRPLLNSISCTSASLVRCFLREETVVKYPEFVKK</sequence>
<dbReference type="Proteomes" id="UP000435649">
    <property type="component" value="Unassembled WGS sequence"/>
</dbReference>
<keyword evidence="4 10" id="KW-0378">Hydrolase</keyword>
<evidence type="ECO:0000256" key="3">
    <source>
        <dbReference type="ARBA" id="ARBA00022759"/>
    </source>
</evidence>
<dbReference type="GO" id="GO:0046872">
    <property type="term" value="F:metal ion binding"/>
    <property type="evidence" value="ECO:0007669"/>
    <property type="project" value="UniProtKB-UniRule"/>
</dbReference>
<evidence type="ECO:0000256" key="2">
    <source>
        <dbReference type="ARBA" id="ARBA00022723"/>
    </source>
</evidence>
<keyword evidence="2 10" id="KW-0479">Metal-binding</keyword>
<evidence type="ECO:0000256" key="6">
    <source>
        <dbReference type="ARBA" id="ARBA00023118"/>
    </source>
</evidence>
<dbReference type="PANTHER" id="PTHR34353">
    <property type="entry name" value="CRISPR-ASSOCIATED ENDONUCLEASE CAS1 1"/>
    <property type="match status" value="1"/>
</dbReference>